<dbReference type="AlphaFoldDB" id="A0A7J9IQ14"/>
<keyword evidence="2" id="KW-1185">Reference proteome</keyword>
<comment type="caution">
    <text evidence="1">The sequence shown here is derived from an EMBL/GenBank/DDBJ whole genome shotgun (WGS) entry which is preliminary data.</text>
</comment>
<evidence type="ECO:0000313" key="1">
    <source>
        <dbReference type="EMBL" id="MBA0823714.1"/>
    </source>
</evidence>
<organism evidence="1 2">
    <name type="scientific">Gossypium armourianum</name>
    <dbReference type="NCBI Taxonomy" id="34283"/>
    <lineage>
        <taxon>Eukaryota</taxon>
        <taxon>Viridiplantae</taxon>
        <taxon>Streptophyta</taxon>
        <taxon>Embryophyta</taxon>
        <taxon>Tracheophyta</taxon>
        <taxon>Spermatophyta</taxon>
        <taxon>Magnoliopsida</taxon>
        <taxon>eudicotyledons</taxon>
        <taxon>Gunneridae</taxon>
        <taxon>Pentapetalae</taxon>
        <taxon>rosids</taxon>
        <taxon>malvids</taxon>
        <taxon>Malvales</taxon>
        <taxon>Malvaceae</taxon>
        <taxon>Malvoideae</taxon>
        <taxon>Gossypium</taxon>
    </lineage>
</organism>
<gene>
    <name evidence="1" type="ORF">Goarm_020426</name>
</gene>
<dbReference type="EMBL" id="JABFAE010000002">
    <property type="protein sequence ID" value="MBA0823714.1"/>
    <property type="molecule type" value="Genomic_DNA"/>
</dbReference>
<sequence length="29" mass="3342">MLVINLLRILERIDMVSKDAPFTVLLKIS</sequence>
<dbReference type="Proteomes" id="UP000593575">
    <property type="component" value="Unassembled WGS sequence"/>
</dbReference>
<evidence type="ECO:0000313" key="2">
    <source>
        <dbReference type="Proteomes" id="UP000593575"/>
    </source>
</evidence>
<accession>A0A7J9IQ14</accession>
<reference evidence="1 2" key="1">
    <citation type="journal article" date="2019" name="Genome Biol. Evol.">
        <title>Insights into the evolution of the New World diploid cottons (Gossypium, subgenus Houzingenia) based on genome sequencing.</title>
        <authorList>
            <person name="Grover C.E."/>
            <person name="Arick M.A. 2nd"/>
            <person name="Thrash A."/>
            <person name="Conover J.L."/>
            <person name="Sanders W.S."/>
            <person name="Peterson D.G."/>
            <person name="Frelichowski J.E."/>
            <person name="Scheffler J.A."/>
            <person name="Scheffler B.E."/>
            <person name="Wendel J.F."/>
        </authorList>
    </citation>
    <scope>NUCLEOTIDE SEQUENCE [LARGE SCALE GENOMIC DNA]</scope>
    <source>
        <strain evidence="1">6</strain>
        <tissue evidence="1">Leaf</tissue>
    </source>
</reference>
<proteinExistence type="predicted"/>
<protein>
    <submittedName>
        <fullName evidence="1">Uncharacterized protein</fullName>
    </submittedName>
</protein>
<name>A0A7J9IQ14_9ROSI</name>